<dbReference type="EMBL" id="JAQQWL010000003">
    <property type="protein sequence ID" value="KAK8079352.1"/>
    <property type="molecule type" value="Genomic_DNA"/>
</dbReference>
<gene>
    <name evidence="1" type="ORF">PG994_003159</name>
</gene>
<organism evidence="1 2">
    <name type="scientific">Apiospora phragmitis</name>
    <dbReference type="NCBI Taxonomy" id="2905665"/>
    <lineage>
        <taxon>Eukaryota</taxon>
        <taxon>Fungi</taxon>
        <taxon>Dikarya</taxon>
        <taxon>Ascomycota</taxon>
        <taxon>Pezizomycotina</taxon>
        <taxon>Sordariomycetes</taxon>
        <taxon>Xylariomycetidae</taxon>
        <taxon>Amphisphaeriales</taxon>
        <taxon>Apiosporaceae</taxon>
        <taxon>Apiospora</taxon>
    </lineage>
</organism>
<sequence length="90" mass="9553">MAVVHTSSCSRSSKSIKFAVVLSSGQTGGTFTDVWASALDERNVVNQSRCPSPCHYSDAPADGIRRVLEAISGSEIPRRSPIPEGADPLH</sequence>
<evidence type="ECO:0000313" key="1">
    <source>
        <dbReference type="EMBL" id="KAK8079352.1"/>
    </source>
</evidence>
<comment type="caution">
    <text evidence="1">The sequence shown here is derived from an EMBL/GenBank/DDBJ whole genome shotgun (WGS) entry which is preliminary data.</text>
</comment>
<evidence type="ECO:0000313" key="2">
    <source>
        <dbReference type="Proteomes" id="UP001480595"/>
    </source>
</evidence>
<keyword evidence="2" id="KW-1185">Reference proteome</keyword>
<dbReference type="RefSeq" id="XP_066720423.1">
    <property type="nucleotide sequence ID" value="XM_066854568.1"/>
</dbReference>
<proteinExistence type="predicted"/>
<name>A0ABR1W799_9PEZI</name>
<dbReference type="Proteomes" id="UP001480595">
    <property type="component" value="Unassembled WGS sequence"/>
</dbReference>
<reference evidence="1 2" key="1">
    <citation type="submission" date="2023-01" db="EMBL/GenBank/DDBJ databases">
        <title>Analysis of 21 Apiospora genomes using comparative genomics revels a genus with tremendous synthesis potential of carbohydrate active enzymes and secondary metabolites.</title>
        <authorList>
            <person name="Sorensen T."/>
        </authorList>
    </citation>
    <scope>NUCLEOTIDE SEQUENCE [LARGE SCALE GENOMIC DNA]</scope>
    <source>
        <strain evidence="1 2">CBS 135458</strain>
    </source>
</reference>
<dbReference type="GeneID" id="92087631"/>
<protein>
    <submittedName>
        <fullName evidence="1">Uncharacterized protein</fullName>
    </submittedName>
</protein>
<accession>A0ABR1W799</accession>